<dbReference type="InterPro" id="IPR036864">
    <property type="entry name" value="Zn2-C6_fun-type_DNA-bd_sf"/>
</dbReference>
<evidence type="ECO:0000256" key="6">
    <source>
        <dbReference type="ARBA" id="ARBA00023163"/>
    </source>
</evidence>
<dbReference type="AlphaFoldDB" id="A0A4P9ZLZ2"/>
<evidence type="ECO:0000256" key="4">
    <source>
        <dbReference type="ARBA" id="ARBA00023015"/>
    </source>
</evidence>
<keyword evidence="6" id="KW-0804">Transcription</keyword>
<dbReference type="GO" id="GO:0000981">
    <property type="term" value="F:DNA-binding transcription factor activity, RNA polymerase II-specific"/>
    <property type="evidence" value="ECO:0007669"/>
    <property type="project" value="InterPro"/>
</dbReference>
<feature type="non-terminal residue" evidence="9">
    <location>
        <position position="1"/>
    </location>
</feature>
<keyword evidence="2" id="KW-0479">Metal-binding</keyword>
<dbReference type="GO" id="GO:0008270">
    <property type="term" value="F:zinc ion binding"/>
    <property type="evidence" value="ECO:0007669"/>
    <property type="project" value="InterPro"/>
</dbReference>
<evidence type="ECO:0000256" key="5">
    <source>
        <dbReference type="ARBA" id="ARBA00023125"/>
    </source>
</evidence>
<dbReference type="Proteomes" id="UP000268162">
    <property type="component" value="Unassembled WGS sequence"/>
</dbReference>
<dbReference type="EMBL" id="ML003330">
    <property type="protein sequence ID" value="RKP34165.1"/>
    <property type="molecule type" value="Genomic_DNA"/>
</dbReference>
<evidence type="ECO:0000313" key="10">
    <source>
        <dbReference type="Proteomes" id="UP000268162"/>
    </source>
</evidence>
<keyword evidence="10" id="KW-1185">Reference proteome</keyword>
<dbReference type="Pfam" id="PF00172">
    <property type="entry name" value="Zn_clus"/>
    <property type="match status" value="1"/>
</dbReference>
<dbReference type="GO" id="GO:0043565">
    <property type="term" value="F:sequence-specific DNA binding"/>
    <property type="evidence" value="ECO:0007669"/>
    <property type="project" value="TreeGrafter"/>
</dbReference>
<evidence type="ECO:0000256" key="3">
    <source>
        <dbReference type="ARBA" id="ARBA00022833"/>
    </source>
</evidence>
<dbReference type="PROSITE" id="PS50048">
    <property type="entry name" value="ZN2_CY6_FUNGAL_2"/>
    <property type="match status" value="1"/>
</dbReference>
<dbReference type="PANTHER" id="PTHR47782">
    <property type="entry name" value="ZN(II)2CYS6 TRANSCRIPTION FACTOR (EUROFUNG)-RELATED"/>
    <property type="match status" value="1"/>
</dbReference>
<proteinExistence type="predicted"/>
<dbReference type="SMART" id="SM00066">
    <property type="entry name" value="GAL4"/>
    <property type="match status" value="1"/>
</dbReference>
<dbReference type="InterPro" id="IPR001138">
    <property type="entry name" value="Zn2Cys6_DnaBD"/>
</dbReference>
<gene>
    <name evidence="9" type="ORF">BJ085DRAFT_5809</name>
</gene>
<dbReference type="SUPFAM" id="SSF57701">
    <property type="entry name" value="Zn2/Cys6 DNA-binding domain"/>
    <property type="match status" value="1"/>
</dbReference>
<keyword evidence="7" id="KW-0539">Nucleus</keyword>
<dbReference type="Gene3D" id="4.10.240.10">
    <property type="entry name" value="Zn(2)-C6 fungal-type DNA-binding domain"/>
    <property type="match status" value="1"/>
</dbReference>
<evidence type="ECO:0000259" key="8">
    <source>
        <dbReference type="PROSITE" id="PS50048"/>
    </source>
</evidence>
<dbReference type="CDD" id="cd00067">
    <property type="entry name" value="GAL4"/>
    <property type="match status" value="1"/>
</dbReference>
<dbReference type="GO" id="GO:0005634">
    <property type="term" value="C:nucleus"/>
    <property type="evidence" value="ECO:0007669"/>
    <property type="project" value="UniProtKB-SubCell"/>
</dbReference>
<keyword evidence="4" id="KW-0805">Transcription regulation</keyword>
<protein>
    <recommendedName>
        <fullName evidence="8">Zn(2)-C6 fungal-type domain-containing protein</fullName>
    </recommendedName>
</protein>
<dbReference type="PANTHER" id="PTHR47782:SF1">
    <property type="entry name" value="PYRIMIDINE PATHWAY REGULATORY PROTEIN 1"/>
    <property type="match status" value="1"/>
</dbReference>
<keyword evidence="3" id="KW-0862">Zinc</keyword>
<reference evidence="10" key="1">
    <citation type="journal article" date="2018" name="Nat. Microbiol.">
        <title>Leveraging single-cell genomics to expand the fungal tree of life.</title>
        <authorList>
            <person name="Ahrendt S.R."/>
            <person name="Quandt C.A."/>
            <person name="Ciobanu D."/>
            <person name="Clum A."/>
            <person name="Salamov A."/>
            <person name="Andreopoulos B."/>
            <person name="Cheng J.F."/>
            <person name="Woyke T."/>
            <person name="Pelin A."/>
            <person name="Henrissat B."/>
            <person name="Reynolds N.K."/>
            <person name="Benny G.L."/>
            <person name="Smith M.E."/>
            <person name="James T.Y."/>
            <person name="Grigoriev I.V."/>
        </authorList>
    </citation>
    <scope>NUCLEOTIDE SEQUENCE [LARGE SCALE GENOMIC DNA]</scope>
    <source>
        <strain evidence="10">RSA 468</strain>
    </source>
</reference>
<evidence type="ECO:0000256" key="7">
    <source>
        <dbReference type="ARBA" id="ARBA00023242"/>
    </source>
</evidence>
<evidence type="ECO:0000256" key="2">
    <source>
        <dbReference type="ARBA" id="ARBA00022723"/>
    </source>
</evidence>
<accession>A0A4P9ZLZ2</accession>
<name>A0A4P9ZLZ2_9FUNG</name>
<evidence type="ECO:0000313" key="9">
    <source>
        <dbReference type="EMBL" id="RKP34165.1"/>
    </source>
</evidence>
<comment type="subcellular location">
    <subcellularLocation>
        <location evidence="1">Nucleus</location>
    </subcellularLocation>
</comment>
<feature type="domain" description="Zn(2)-C6 fungal-type" evidence="8">
    <location>
        <begin position="1"/>
        <end position="31"/>
    </location>
</feature>
<evidence type="ECO:0000256" key="1">
    <source>
        <dbReference type="ARBA" id="ARBA00004123"/>
    </source>
</evidence>
<dbReference type="PROSITE" id="PS00463">
    <property type="entry name" value="ZN2_CY6_FUNGAL_1"/>
    <property type="match status" value="1"/>
</dbReference>
<feature type="non-terminal residue" evidence="9">
    <location>
        <position position="56"/>
    </location>
</feature>
<organism evidence="9 10">
    <name type="scientific">Dimargaris cristalligena</name>
    <dbReference type="NCBI Taxonomy" id="215637"/>
    <lineage>
        <taxon>Eukaryota</taxon>
        <taxon>Fungi</taxon>
        <taxon>Fungi incertae sedis</taxon>
        <taxon>Zoopagomycota</taxon>
        <taxon>Kickxellomycotina</taxon>
        <taxon>Dimargaritomycetes</taxon>
        <taxon>Dimargaritales</taxon>
        <taxon>Dimargaritaceae</taxon>
        <taxon>Dimargaris</taxon>
    </lineage>
</organism>
<dbReference type="GO" id="GO:0045944">
    <property type="term" value="P:positive regulation of transcription by RNA polymerase II"/>
    <property type="evidence" value="ECO:0007669"/>
    <property type="project" value="TreeGrafter"/>
</dbReference>
<sequence length="56" mass="6627">ACHNCRKRKIKCDMTRPNCNNCVRRHATCFYAPQPVPKASKRSYIKSLEDRLEKME</sequence>
<dbReference type="InterPro" id="IPR052202">
    <property type="entry name" value="Yeast_MetPath_Reg"/>
</dbReference>
<keyword evidence="5" id="KW-0238">DNA-binding</keyword>